<organism evidence="13 14">
    <name type="scientific">Pedococcus aerophilus</name>
    <dbReference type="NCBI Taxonomy" id="436356"/>
    <lineage>
        <taxon>Bacteria</taxon>
        <taxon>Bacillati</taxon>
        <taxon>Actinomycetota</taxon>
        <taxon>Actinomycetes</taxon>
        <taxon>Micrococcales</taxon>
        <taxon>Intrasporangiaceae</taxon>
        <taxon>Pedococcus</taxon>
    </lineage>
</organism>
<evidence type="ECO:0000256" key="5">
    <source>
        <dbReference type="ARBA" id="ARBA00022741"/>
    </source>
</evidence>
<reference evidence="13 14" key="1">
    <citation type="journal article" date="2019" name="Int. J. Syst. Evol. Microbiol.">
        <title>The Global Catalogue of Microorganisms (GCM) 10K type strain sequencing project: providing services to taxonomists for standard genome sequencing and annotation.</title>
        <authorList>
            <consortium name="The Broad Institute Genomics Platform"/>
            <consortium name="The Broad Institute Genome Sequencing Center for Infectious Disease"/>
            <person name="Wu L."/>
            <person name="Ma J."/>
        </authorList>
    </citation>
    <scope>NUCLEOTIDE SEQUENCE [LARGE SCALE GENOMIC DNA]</scope>
    <source>
        <strain evidence="13 14">JCM 16378</strain>
    </source>
</reference>
<feature type="compositionally biased region" description="Low complexity" evidence="12">
    <location>
        <begin position="74"/>
        <end position="86"/>
    </location>
</feature>
<evidence type="ECO:0000256" key="2">
    <source>
        <dbReference type="ARBA" id="ARBA00022475"/>
    </source>
</evidence>
<accession>A0ABN3UW15</accession>
<dbReference type="NCBIfam" id="NF001454">
    <property type="entry name" value="PRK00315.1"/>
    <property type="match status" value="1"/>
</dbReference>
<evidence type="ECO:0000256" key="1">
    <source>
        <dbReference type="ARBA" id="ARBA00022448"/>
    </source>
</evidence>
<keyword evidence="10 11" id="KW-0472">Membrane</keyword>
<keyword evidence="3 11" id="KW-0633">Potassium transport</keyword>
<evidence type="ECO:0000256" key="8">
    <source>
        <dbReference type="ARBA" id="ARBA00022989"/>
    </source>
</evidence>
<dbReference type="EMBL" id="BAAARN010000004">
    <property type="protein sequence ID" value="GAA2738680.1"/>
    <property type="molecule type" value="Genomic_DNA"/>
</dbReference>
<evidence type="ECO:0000256" key="12">
    <source>
        <dbReference type="SAM" id="MobiDB-lite"/>
    </source>
</evidence>
<keyword evidence="9 11" id="KW-0406">Ion transport</keyword>
<protein>
    <recommendedName>
        <fullName evidence="11">Potassium-transporting ATPase KdpC subunit</fullName>
    </recommendedName>
    <alternativeName>
        <fullName evidence="11">ATP phosphohydrolase [potassium-transporting] C chain</fullName>
    </alternativeName>
    <alternativeName>
        <fullName evidence="11">Potassium-binding and translocating subunit C</fullName>
    </alternativeName>
    <alternativeName>
        <fullName evidence="11">Potassium-translocating ATPase C chain</fullName>
    </alternativeName>
</protein>
<dbReference type="Proteomes" id="UP001501326">
    <property type="component" value="Unassembled WGS sequence"/>
</dbReference>
<name>A0ABN3UW15_9MICO</name>
<evidence type="ECO:0000256" key="3">
    <source>
        <dbReference type="ARBA" id="ARBA00022538"/>
    </source>
</evidence>
<gene>
    <name evidence="11 13" type="primary">kdpC</name>
    <name evidence="13" type="ORF">GCM10009867_31110</name>
</gene>
<dbReference type="RefSeq" id="WP_344195097.1">
    <property type="nucleotide sequence ID" value="NZ_BAAARN010000004.1"/>
</dbReference>
<evidence type="ECO:0000313" key="14">
    <source>
        <dbReference type="Proteomes" id="UP001501326"/>
    </source>
</evidence>
<evidence type="ECO:0000256" key="11">
    <source>
        <dbReference type="HAMAP-Rule" id="MF_00276"/>
    </source>
</evidence>
<evidence type="ECO:0000256" key="10">
    <source>
        <dbReference type="ARBA" id="ARBA00023136"/>
    </source>
</evidence>
<evidence type="ECO:0000256" key="6">
    <source>
        <dbReference type="ARBA" id="ARBA00022840"/>
    </source>
</evidence>
<evidence type="ECO:0000256" key="9">
    <source>
        <dbReference type="ARBA" id="ARBA00023065"/>
    </source>
</evidence>
<keyword evidence="5 11" id="KW-0547">Nucleotide-binding</keyword>
<feature type="region of interest" description="Disordered" evidence="12">
    <location>
        <begin position="74"/>
        <end position="93"/>
    </location>
</feature>
<keyword evidence="14" id="KW-1185">Reference proteome</keyword>
<evidence type="ECO:0000313" key="13">
    <source>
        <dbReference type="EMBL" id="GAA2738680.1"/>
    </source>
</evidence>
<evidence type="ECO:0000256" key="7">
    <source>
        <dbReference type="ARBA" id="ARBA00022958"/>
    </source>
</evidence>
<dbReference type="PIRSF" id="PIRSF001296">
    <property type="entry name" value="K_ATPase_KdpC"/>
    <property type="match status" value="1"/>
</dbReference>
<proteinExistence type="inferred from homology"/>
<keyword evidence="6 11" id="KW-0067">ATP-binding</keyword>
<comment type="similarity">
    <text evidence="11">Belongs to the KdpC family.</text>
</comment>
<keyword evidence="1 11" id="KW-0813">Transport</keyword>
<evidence type="ECO:0000256" key="4">
    <source>
        <dbReference type="ARBA" id="ARBA00022692"/>
    </source>
</evidence>
<keyword evidence="4 11" id="KW-0812">Transmembrane</keyword>
<keyword evidence="2 11" id="KW-1003">Cell membrane</keyword>
<keyword evidence="8 11" id="KW-1133">Transmembrane helix</keyword>
<comment type="subunit">
    <text evidence="11">The system is composed of three essential subunits: KdpA, KdpB and KdpC.</text>
</comment>
<comment type="subcellular location">
    <subcellularLocation>
        <location evidence="11">Cell membrane</location>
        <topology evidence="11">Single-pass membrane protein</topology>
    </subcellularLocation>
</comment>
<sequence length="189" mass="19288">MTSLTRQYAAALRLLLALTVLLGVVYPAVVFGIGRSGLSGQADGSLVEQDGKVVGSSLLGQDFTGDQWFHGRPSASDYAGDSSGGSNLAASSEDQVAAVAERREAVARAEGSDAVPADALTASGSGLDPHISPAYANLQVPRVAKATGLDTAVVQRLVDANTQDRVLGYLGAPRVNVLELNLALARAAG</sequence>
<dbReference type="HAMAP" id="MF_00276">
    <property type="entry name" value="KdpC"/>
    <property type="match status" value="1"/>
</dbReference>
<keyword evidence="7 11" id="KW-0630">Potassium</keyword>
<dbReference type="InterPro" id="IPR003820">
    <property type="entry name" value="KdpC"/>
</dbReference>
<dbReference type="Pfam" id="PF02669">
    <property type="entry name" value="KdpC"/>
    <property type="match status" value="1"/>
</dbReference>
<dbReference type="PANTHER" id="PTHR30042">
    <property type="entry name" value="POTASSIUM-TRANSPORTING ATPASE C CHAIN"/>
    <property type="match status" value="1"/>
</dbReference>
<dbReference type="PANTHER" id="PTHR30042:SF2">
    <property type="entry name" value="POTASSIUM-TRANSPORTING ATPASE KDPC SUBUNIT"/>
    <property type="match status" value="1"/>
</dbReference>
<dbReference type="NCBIfam" id="TIGR00681">
    <property type="entry name" value="kdpC"/>
    <property type="match status" value="1"/>
</dbReference>
<comment type="function">
    <text evidence="11">Part of the high-affinity ATP-driven potassium transport (or Kdp) system, which catalyzes the hydrolysis of ATP coupled with the electrogenic transport of potassium into the cytoplasm. This subunit acts as a catalytic chaperone that increases the ATP-binding affinity of the ATP-hydrolyzing subunit KdpB by the formation of a transient KdpB/KdpC/ATP ternary complex.</text>
</comment>
<comment type="caution">
    <text evidence="13">The sequence shown here is derived from an EMBL/GenBank/DDBJ whole genome shotgun (WGS) entry which is preliminary data.</text>
</comment>